<feature type="signal peptide" evidence="2">
    <location>
        <begin position="1"/>
        <end position="29"/>
    </location>
</feature>
<dbReference type="Pfam" id="PF13406">
    <property type="entry name" value="SLT_2"/>
    <property type="match status" value="1"/>
</dbReference>
<gene>
    <name evidence="4" type="primary">mltB</name>
    <name evidence="4" type="ORF">SDENCHOL_21052</name>
</gene>
<dbReference type="InterPro" id="IPR031304">
    <property type="entry name" value="SLT_2"/>
</dbReference>
<dbReference type="SUPFAM" id="SSF53955">
    <property type="entry name" value="Lysozyme-like"/>
    <property type="match status" value="1"/>
</dbReference>
<dbReference type="EMBL" id="LT837803">
    <property type="protein sequence ID" value="SMB30830.1"/>
    <property type="molecule type" value="Genomic_DNA"/>
</dbReference>
<dbReference type="Gene3D" id="1.10.8.350">
    <property type="entry name" value="Bacterial muramidase"/>
    <property type="match status" value="1"/>
</dbReference>
<keyword evidence="5" id="KW-1185">Reference proteome</keyword>
<keyword evidence="2" id="KW-0732">Signal</keyword>
<dbReference type="PANTHER" id="PTHR30163:SF9">
    <property type="entry name" value="MEMBRANE-BOUND LYTIC MUREIN TRANSGLYCOSYLASE B"/>
    <property type="match status" value="1"/>
</dbReference>
<evidence type="ECO:0000259" key="3">
    <source>
        <dbReference type="Pfam" id="PF13406"/>
    </source>
</evidence>
<evidence type="ECO:0000256" key="1">
    <source>
        <dbReference type="PIRSR" id="PIRSR611757-1"/>
    </source>
</evidence>
<dbReference type="InterPro" id="IPR011757">
    <property type="entry name" value="Lytic_transglycosylase_MltB"/>
</dbReference>
<feature type="active site" evidence="1">
    <location>
        <position position="138"/>
    </location>
</feature>
<sequence length="362" mass="39426">MTAHLSCLRPLASVLRWLALLPAAGSVLAAAPQPPIPYSENGEVRAFVGEMQDRHGFDAAALLQTFAEIHPLNAVIKAVMPPKDPQVRSWSNYRARFVEASRIDAGLRFWQEHQAMLTAAGRDSGVPEEYIVAIIGIESIYGRHMGRFNTFAALATLAFDYPAINPLTDADRKALFRGELEALLLLARETRRDPLSYRGSYAGALGLPQFLPSSIRNFARDGDDDGRIDLETNPADAIASVANFLKRHGWEPGGTVAVPALVSGDGHNELLAEGILPRRSVGELAGHGVTTAESSPLIANAPAALIDLVTPGQATEYRLGLRNFYVITRYNRSSFYAAAVHDLAQTLRAERSVRTTPRETDY</sequence>
<accession>A0A7Z7HSQ3</accession>
<dbReference type="InterPro" id="IPR023346">
    <property type="entry name" value="Lysozyme-like_dom_sf"/>
</dbReference>
<organism evidence="4 5">
    <name type="scientific">Sterolibacterium denitrificans</name>
    <dbReference type="NCBI Taxonomy" id="157592"/>
    <lineage>
        <taxon>Bacteria</taxon>
        <taxon>Pseudomonadati</taxon>
        <taxon>Pseudomonadota</taxon>
        <taxon>Betaproteobacteria</taxon>
        <taxon>Nitrosomonadales</taxon>
        <taxon>Sterolibacteriaceae</taxon>
        <taxon>Sterolibacterium</taxon>
    </lineage>
</organism>
<dbReference type="RefSeq" id="WP_067170102.1">
    <property type="nucleotide sequence ID" value="NZ_LFZK01000001.1"/>
</dbReference>
<evidence type="ECO:0000313" key="5">
    <source>
        <dbReference type="Proteomes" id="UP000242886"/>
    </source>
</evidence>
<dbReference type="InterPro" id="IPR043426">
    <property type="entry name" value="MltB-like"/>
</dbReference>
<dbReference type="OrthoDB" id="9772911at2"/>
<evidence type="ECO:0000256" key="2">
    <source>
        <dbReference type="SAM" id="SignalP"/>
    </source>
</evidence>
<evidence type="ECO:0000313" key="4">
    <source>
        <dbReference type="EMBL" id="SMB30830.1"/>
    </source>
</evidence>
<dbReference type="GO" id="GO:0009253">
    <property type="term" value="P:peptidoglycan catabolic process"/>
    <property type="evidence" value="ECO:0007669"/>
    <property type="project" value="TreeGrafter"/>
</dbReference>
<dbReference type="NCBIfam" id="TIGR02282">
    <property type="entry name" value="MltB"/>
    <property type="match status" value="1"/>
</dbReference>
<dbReference type="Gene3D" id="1.10.530.10">
    <property type="match status" value="1"/>
</dbReference>
<dbReference type="PANTHER" id="PTHR30163">
    <property type="entry name" value="MEMBRANE-BOUND LYTIC MUREIN TRANSGLYCOSYLASE B"/>
    <property type="match status" value="1"/>
</dbReference>
<reference evidence="4" key="1">
    <citation type="submission" date="2017-03" db="EMBL/GenBank/DDBJ databases">
        <authorList>
            <consortium name="AG Boll"/>
        </authorList>
    </citation>
    <scope>NUCLEOTIDE SEQUENCE [LARGE SCALE GENOMIC DNA]</scope>
    <source>
        <strain evidence="4">Chol</strain>
    </source>
</reference>
<dbReference type="GO" id="GO:0008933">
    <property type="term" value="F:peptidoglycan lytic transglycosylase activity"/>
    <property type="evidence" value="ECO:0007669"/>
    <property type="project" value="TreeGrafter"/>
</dbReference>
<dbReference type="Proteomes" id="UP000242886">
    <property type="component" value="Chromosome SDENCHOL"/>
</dbReference>
<proteinExistence type="predicted"/>
<name>A0A7Z7HSQ3_9PROT</name>
<feature type="chain" id="PRO_5030531084" evidence="2">
    <location>
        <begin position="30"/>
        <end position="362"/>
    </location>
</feature>
<protein>
    <submittedName>
        <fullName evidence="4">Membrane-bound lytic transglycosylase</fullName>
    </submittedName>
</protein>
<feature type="domain" description="Transglycosylase SLT" evidence="3">
    <location>
        <begin position="43"/>
        <end position="345"/>
    </location>
</feature>
<dbReference type="AlphaFoldDB" id="A0A7Z7HSQ3"/>